<keyword evidence="3" id="KW-0407">Ion channel</keyword>
<dbReference type="SUPFAM" id="SSF52821">
    <property type="entry name" value="Rhodanese/Cell cycle control phosphatase"/>
    <property type="match status" value="1"/>
</dbReference>
<dbReference type="InterPro" id="IPR018490">
    <property type="entry name" value="cNMP-bd_dom_sf"/>
</dbReference>
<evidence type="ECO:0000313" key="3">
    <source>
        <dbReference type="EMBL" id="OIQ82288.1"/>
    </source>
</evidence>
<dbReference type="CDD" id="cd00158">
    <property type="entry name" value="RHOD"/>
    <property type="match status" value="1"/>
</dbReference>
<dbReference type="InterPro" id="IPR000595">
    <property type="entry name" value="cNMP-bd_dom"/>
</dbReference>
<proteinExistence type="predicted"/>
<feature type="domain" description="Rhodanese" evidence="2">
    <location>
        <begin position="279"/>
        <end position="356"/>
    </location>
</feature>
<name>A0A1J5QFR5_9ZZZZ</name>
<dbReference type="Gene3D" id="3.40.250.10">
    <property type="entry name" value="Rhodanese-like domain"/>
    <property type="match status" value="1"/>
</dbReference>
<gene>
    <name evidence="3" type="ORF">GALL_359290</name>
</gene>
<dbReference type="PANTHER" id="PTHR43031">
    <property type="entry name" value="FAD-DEPENDENT OXIDOREDUCTASE"/>
    <property type="match status" value="1"/>
</dbReference>
<dbReference type="Gene3D" id="2.60.120.10">
    <property type="entry name" value="Jelly Rolls"/>
    <property type="match status" value="1"/>
</dbReference>
<dbReference type="PROSITE" id="PS00888">
    <property type="entry name" value="CNMP_BINDING_1"/>
    <property type="match status" value="1"/>
</dbReference>
<dbReference type="SUPFAM" id="SSF51206">
    <property type="entry name" value="cAMP-binding domain-like"/>
    <property type="match status" value="1"/>
</dbReference>
<dbReference type="CDD" id="cd00038">
    <property type="entry name" value="CAP_ED"/>
    <property type="match status" value="1"/>
</dbReference>
<dbReference type="EMBL" id="MLJW01000821">
    <property type="protein sequence ID" value="OIQ82288.1"/>
    <property type="molecule type" value="Genomic_DNA"/>
</dbReference>
<keyword evidence="3" id="KW-0406">Ion transport</keyword>
<sequence>MASVDTSILAHLDPISSLTPGRQAELAGLCFVETVSRDLDPFRMNLSGSTQSLYLLRGELDLQLADGGRKRLRGGSEEARQPIAGAMQAIALTDLDIVRIDMDLLDIMMTWDQFAGYNRSSTAEASATPPDHTGRGVSEWMCAPGAFAADKLQSGLFCRLPPANVEEMFRRMNRMPVKAGQTIIVQGAEGDYYYLIESGTAEVTRAVAANQPQNVLAELQPGDAFGEEALVSDGKRNATVIMKTDGVLLRLMKADFAELLQAPLVSTISATEAEAMAAAGRRPLWLDVRFPSEYRAGHRPGAINAPLHEIRVCMRTLDPQQEYITCCQSGRRSSVAAFIMAQQGFRVRVLEGGVAA</sequence>
<evidence type="ECO:0000259" key="2">
    <source>
        <dbReference type="PROSITE" id="PS50206"/>
    </source>
</evidence>
<protein>
    <submittedName>
        <fullName evidence="3">Cyclic nucleotide-gated potassium channel</fullName>
    </submittedName>
</protein>
<dbReference type="InterPro" id="IPR050229">
    <property type="entry name" value="GlpE_sulfurtransferase"/>
</dbReference>
<keyword evidence="3" id="KW-0813">Transport</keyword>
<dbReference type="InterPro" id="IPR001763">
    <property type="entry name" value="Rhodanese-like_dom"/>
</dbReference>
<dbReference type="PROSITE" id="PS50042">
    <property type="entry name" value="CNMP_BINDING_3"/>
    <property type="match status" value="1"/>
</dbReference>
<comment type="caution">
    <text evidence="3">The sequence shown here is derived from an EMBL/GenBank/DDBJ whole genome shotgun (WGS) entry which is preliminary data.</text>
</comment>
<reference evidence="3" key="1">
    <citation type="submission" date="2016-10" db="EMBL/GenBank/DDBJ databases">
        <title>Sequence of Gallionella enrichment culture.</title>
        <authorList>
            <person name="Poehlein A."/>
            <person name="Muehling M."/>
            <person name="Daniel R."/>
        </authorList>
    </citation>
    <scope>NUCLEOTIDE SEQUENCE</scope>
</reference>
<dbReference type="AlphaFoldDB" id="A0A1J5QFR5"/>
<dbReference type="SMART" id="SM00100">
    <property type="entry name" value="cNMP"/>
    <property type="match status" value="1"/>
</dbReference>
<dbReference type="PANTHER" id="PTHR43031:SF16">
    <property type="entry name" value="OXIDOREDUCTASE"/>
    <property type="match status" value="1"/>
</dbReference>
<dbReference type="Pfam" id="PF00581">
    <property type="entry name" value="Rhodanese"/>
    <property type="match status" value="1"/>
</dbReference>
<dbReference type="GO" id="GO:0034220">
    <property type="term" value="P:monoatomic ion transmembrane transport"/>
    <property type="evidence" value="ECO:0007669"/>
    <property type="project" value="UniProtKB-KW"/>
</dbReference>
<accession>A0A1J5QFR5</accession>
<dbReference type="PRINTS" id="PR00103">
    <property type="entry name" value="CAMPKINASE"/>
</dbReference>
<dbReference type="InterPro" id="IPR018488">
    <property type="entry name" value="cNMP-bd_CS"/>
</dbReference>
<evidence type="ECO:0000259" key="1">
    <source>
        <dbReference type="PROSITE" id="PS50042"/>
    </source>
</evidence>
<organism evidence="3">
    <name type="scientific">mine drainage metagenome</name>
    <dbReference type="NCBI Taxonomy" id="410659"/>
    <lineage>
        <taxon>unclassified sequences</taxon>
        <taxon>metagenomes</taxon>
        <taxon>ecological metagenomes</taxon>
    </lineage>
</organism>
<dbReference type="InterPro" id="IPR014710">
    <property type="entry name" value="RmlC-like_jellyroll"/>
</dbReference>
<dbReference type="PROSITE" id="PS50206">
    <property type="entry name" value="RHODANESE_3"/>
    <property type="match status" value="1"/>
</dbReference>
<dbReference type="Pfam" id="PF00027">
    <property type="entry name" value="cNMP_binding"/>
    <property type="match status" value="1"/>
</dbReference>
<dbReference type="InterPro" id="IPR036873">
    <property type="entry name" value="Rhodanese-like_dom_sf"/>
</dbReference>
<dbReference type="SMART" id="SM00450">
    <property type="entry name" value="RHOD"/>
    <property type="match status" value="1"/>
</dbReference>
<feature type="domain" description="Cyclic nucleotide-binding" evidence="1">
    <location>
        <begin position="156"/>
        <end position="260"/>
    </location>
</feature>